<sequence>MIDVSQWRASIGLWNYCQAASSRPANGRHSHSFKAAVDSKSGSTTSGEKTSKLPAALSLIVSLLLSLLRYMKLNYIPPTGDVELNPGPMTDDQPTCLLFAKYLEPLLDWEQFALCLFDGITQLDVDIVKSKGSSYLRMEALHKRWLQVNPTASWRDVINALKQCKENELARTIEDKVTDKDDMEISTSPGPITEKALTMAAVTKIFTSSAHQYMTIGNGLNVYVSDLKPIPGTATDNLILVFQRWFDANKDVNWDTLIKLCHDFPDQLGKAKSNLLAYIGQSMPDNVSSYASPVDGISNTTVVKTRGQSDVAKPISSIPDDVQGYADNMRQHYKHQPIVATDWPPKIGKKFFGRLALVEKQDSSTQAESAWHMLRGQVDKTVKLTGHKEISVEDVLQPTDSSLSLRVVIDGPPGIGKTTLCRKLLNMWSNRTLPHQQYDLVLYCPLKNSKIATATTLADLFVHQLNRFKNVPEWFEERDGEGLLIIFDGWDELSEQLRQSSLAASIIHRKQLDQCSVIITSRSYASSSLLKMDTLSRHIQVIGFAKEEISTVIIQTLQKDTKLAQKIIQYLHSKSIPNSESDDESREISDDQVESDDEAELPTDKDSRLAVKLIIDLKVRNDVQSLCYVPLVCSMVILVYCKEGGHLPTTLTQLYENFILQTIRRHVEIKPRHDINPYTLGSLSSLPSQLAKPLQEMCQLAYTNLANTNLANTRMTFSSHQLQSLSEAVKEDYLGLMTAFTEYDEEKYQFLHLSIQEFLAAWWIAKHEEKTEEVFKDHFDDDHFRMCLRFVAGLTHLKHGSYQQYFNKQQLDLQCKRKPFFGLNNFYLPYFYQNPKYKWRDDLVVDHVSSDDFDNVPILLLQLLYESQNTTLCQVLAQSINNHSLCLYGVSLSLLDWLCLSYCINNSNTTWNTLDLGVVSNQELLVFTAGLTNNSLQTQCKRLKAELKGPTFLLIHKLLQPSLLCNIQECYCGLHGGHYVPCLVLLQFLNLPQLKILHLLMAYPTIPTVDNTYYTDKCTELEECIEMNSTLQEMKIEYDVENEIKGTITNFIRGVTRNETITSLILLMNRYNSTPPLPDGVIEQLLKDNNTLQTLSLAVPDELLPSSLNIVEVNTPLTALEIGRRWMSMKLVTSPLLPHIKGLHCLMLHDPYPPHLLFLSHPSLHTLTLLLNTAESAIELFTILQTNTTLKALSVEIEEERVYTSSIGTSLQDMLTQNKTLKYLEIDNDNHSYTPIPSSFLSFLTTGLGHNTSLQQLSISIPLNEEIRTFINVISQKNDLTELQVYFKLDQSYSNFSEKKKEQIMAILFYEQFVPAVTNMLQSHATIRLLKIWSRYKSFKNWKHSSKYAFYQPNWKELVQSLYETIFIHPSLEYIEINTVYKYTCPPLLKDALKNQKKILIDKHRKEQPHRPLPIVHII</sequence>
<dbReference type="InterPro" id="IPR007111">
    <property type="entry name" value="NACHT_NTPase"/>
</dbReference>
<feature type="region of interest" description="Disordered" evidence="3">
    <location>
        <begin position="576"/>
        <end position="603"/>
    </location>
</feature>
<evidence type="ECO:0000313" key="5">
    <source>
        <dbReference type="EnsemblMetazoa" id="Aqu2.1.15908_001"/>
    </source>
</evidence>
<dbReference type="eggNOG" id="ENOG502QTJW">
    <property type="taxonomic scope" value="Eukaryota"/>
</dbReference>
<dbReference type="SUPFAM" id="SSF52047">
    <property type="entry name" value="RNI-like"/>
    <property type="match status" value="1"/>
</dbReference>
<dbReference type="GO" id="GO:0005524">
    <property type="term" value="F:ATP binding"/>
    <property type="evidence" value="ECO:0007669"/>
    <property type="project" value="UniProtKB-KW"/>
</dbReference>
<protein>
    <recommendedName>
        <fullName evidence="4">NACHT domain-containing protein</fullName>
    </recommendedName>
</protein>
<dbReference type="InterPro" id="IPR027417">
    <property type="entry name" value="P-loop_NTPase"/>
</dbReference>
<dbReference type="InParanoid" id="A0A1X7TM38"/>
<feature type="compositionally biased region" description="Acidic residues" evidence="3">
    <location>
        <begin position="580"/>
        <end position="601"/>
    </location>
</feature>
<dbReference type="Pfam" id="PF05729">
    <property type="entry name" value="NACHT"/>
    <property type="match status" value="1"/>
</dbReference>
<accession>A0A1X7TM38</accession>
<evidence type="ECO:0000256" key="2">
    <source>
        <dbReference type="ARBA" id="ARBA00022840"/>
    </source>
</evidence>
<feature type="domain" description="NACHT" evidence="4">
    <location>
        <begin position="405"/>
        <end position="525"/>
    </location>
</feature>
<name>A0A1X7TM38_AMPQE</name>
<dbReference type="OrthoDB" id="120976at2759"/>
<dbReference type="Gene3D" id="3.80.10.10">
    <property type="entry name" value="Ribonuclease Inhibitor"/>
    <property type="match status" value="1"/>
</dbReference>
<reference evidence="5" key="1">
    <citation type="submission" date="2017-05" db="UniProtKB">
        <authorList>
            <consortium name="EnsemblMetazoa"/>
        </authorList>
    </citation>
    <scope>IDENTIFICATION</scope>
</reference>
<organism evidence="5">
    <name type="scientific">Amphimedon queenslandica</name>
    <name type="common">Sponge</name>
    <dbReference type="NCBI Taxonomy" id="400682"/>
    <lineage>
        <taxon>Eukaryota</taxon>
        <taxon>Metazoa</taxon>
        <taxon>Porifera</taxon>
        <taxon>Demospongiae</taxon>
        <taxon>Heteroscleromorpha</taxon>
        <taxon>Haplosclerida</taxon>
        <taxon>Niphatidae</taxon>
        <taxon>Amphimedon</taxon>
    </lineage>
</organism>
<keyword evidence="2" id="KW-0067">ATP-binding</keyword>
<evidence type="ECO:0000259" key="4">
    <source>
        <dbReference type="PROSITE" id="PS50837"/>
    </source>
</evidence>
<dbReference type="InterPro" id="IPR032675">
    <property type="entry name" value="LRR_dom_sf"/>
</dbReference>
<dbReference type="SUPFAM" id="SSF52540">
    <property type="entry name" value="P-loop containing nucleoside triphosphate hydrolases"/>
    <property type="match status" value="1"/>
</dbReference>
<dbReference type="PROSITE" id="PS50837">
    <property type="entry name" value="NACHT"/>
    <property type="match status" value="1"/>
</dbReference>
<dbReference type="EnsemblMetazoa" id="Aqu2.1.15908_001">
    <property type="protein sequence ID" value="Aqu2.1.15908_001"/>
    <property type="gene ID" value="Aqu2.1.15908"/>
</dbReference>
<proteinExistence type="predicted"/>
<evidence type="ECO:0000256" key="1">
    <source>
        <dbReference type="ARBA" id="ARBA00022741"/>
    </source>
</evidence>
<evidence type="ECO:0000256" key="3">
    <source>
        <dbReference type="SAM" id="MobiDB-lite"/>
    </source>
</evidence>
<dbReference type="PANTHER" id="PTHR46844">
    <property type="entry name" value="SLR5058 PROTEIN"/>
    <property type="match status" value="1"/>
</dbReference>
<dbReference type="CDD" id="cd00009">
    <property type="entry name" value="AAA"/>
    <property type="match status" value="1"/>
</dbReference>
<dbReference type="Gene3D" id="3.40.50.300">
    <property type="entry name" value="P-loop containing nucleotide triphosphate hydrolases"/>
    <property type="match status" value="1"/>
</dbReference>
<dbReference type="PANTHER" id="PTHR46844:SF1">
    <property type="entry name" value="SLR5058 PROTEIN"/>
    <property type="match status" value="1"/>
</dbReference>
<keyword evidence="1" id="KW-0547">Nucleotide-binding</keyword>